<evidence type="ECO:0000313" key="4">
    <source>
        <dbReference type="Proteomes" id="UP000192343"/>
    </source>
</evidence>
<keyword evidence="4" id="KW-1185">Reference proteome</keyword>
<feature type="compositionally biased region" description="Low complexity" evidence="1">
    <location>
        <begin position="82"/>
        <end position="91"/>
    </location>
</feature>
<accession>A0A1Y1RXC6</accession>
<sequence>MPTYDYECQSCGHVFEYFQSMSDDPLKECPKCGKEVKRLIGGGMGIIFKGSGFYVTDNRSGSSGSGGGAKKSSSGGGDSKSSDPSSAGSPAGDKKSGNSKESA</sequence>
<dbReference type="SMART" id="SM00834">
    <property type="entry name" value="CxxC_CXXC_SSSS"/>
    <property type="match status" value="1"/>
</dbReference>
<reference evidence="3 4" key="1">
    <citation type="submission" date="2017-03" db="EMBL/GenBank/DDBJ databases">
        <title>Draft Genome sequence of Marispirochaeta sp. strain JC444.</title>
        <authorList>
            <person name="Shivani Y."/>
            <person name="Subhash Y."/>
            <person name="Sasikala C."/>
            <person name="Ramana C."/>
        </authorList>
    </citation>
    <scope>NUCLEOTIDE SEQUENCE [LARGE SCALE GENOMIC DNA]</scope>
    <source>
        <strain evidence="3 4">JC444</strain>
    </source>
</reference>
<dbReference type="PANTHER" id="PTHR34404:SF2">
    <property type="entry name" value="CONSERVED SERINE RICH PROTEIN"/>
    <property type="match status" value="1"/>
</dbReference>
<evidence type="ECO:0000256" key="1">
    <source>
        <dbReference type="SAM" id="MobiDB-lite"/>
    </source>
</evidence>
<dbReference type="NCBIfam" id="TIGR02605">
    <property type="entry name" value="CxxC_CxxC_SSSS"/>
    <property type="match status" value="1"/>
</dbReference>
<dbReference type="OrthoDB" id="9813321at2"/>
<feature type="region of interest" description="Disordered" evidence="1">
    <location>
        <begin position="59"/>
        <end position="103"/>
    </location>
</feature>
<comment type="caution">
    <text evidence="3">The sequence shown here is derived from an EMBL/GenBank/DDBJ whole genome shotgun (WGS) entry which is preliminary data.</text>
</comment>
<feature type="compositionally biased region" description="Gly residues" evidence="1">
    <location>
        <begin position="63"/>
        <end position="78"/>
    </location>
</feature>
<dbReference type="Pfam" id="PF09723">
    <property type="entry name" value="Zn_ribbon_8"/>
    <property type="match status" value="1"/>
</dbReference>
<dbReference type="Proteomes" id="UP000192343">
    <property type="component" value="Unassembled WGS sequence"/>
</dbReference>
<dbReference type="AlphaFoldDB" id="A0A1Y1RXC6"/>
<proteinExistence type="predicted"/>
<dbReference type="EMBL" id="MWQY01000013">
    <property type="protein sequence ID" value="ORC34423.1"/>
    <property type="molecule type" value="Genomic_DNA"/>
</dbReference>
<dbReference type="InterPro" id="IPR013429">
    <property type="entry name" value="Regulatory_FmdB_Zinc_ribbon"/>
</dbReference>
<gene>
    <name evidence="3" type="ORF">B4O97_12310</name>
</gene>
<evidence type="ECO:0000259" key="2">
    <source>
        <dbReference type="SMART" id="SM00834"/>
    </source>
</evidence>
<dbReference type="PANTHER" id="PTHR34404">
    <property type="entry name" value="REGULATORY PROTEIN, FMDB FAMILY"/>
    <property type="match status" value="1"/>
</dbReference>
<name>A0A1Y1RXC6_9SPIO</name>
<protein>
    <submittedName>
        <fullName evidence="3">FmdB family transcriptional regulator</fullName>
    </submittedName>
</protein>
<evidence type="ECO:0000313" key="3">
    <source>
        <dbReference type="EMBL" id="ORC34423.1"/>
    </source>
</evidence>
<organism evidence="3 4">
    <name type="scientific">Marispirochaeta aestuarii</name>
    <dbReference type="NCBI Taxonomy" id="1963862"/>
    <lineage>
        <taxon>Bacteria</taxon>
        <taxon>Pseudomonadati</taxon>
        <taxon>Spirochaetota</taxon>
        <taxon>Spirochaetia</taxon>
        <taxon>Spirochaetales</taxon>
        <taxon>Spirochaetaceae</taxon>
        <taxon>Marispirochaeta</taxon>
    </lineage>
</organism>
<dbReference type="RefSeq" id="WP_083051223.1">
    <property type="nucleotide sequence ID" value="NZ_MWQY01000013.1"/>
</dbReference>
<feature type="domain" description="Putative regulatory protein FmdB zinc ribbon" evidence="2">
    <location>
        <begin position="1"/>
        <end position="41"/>
    </location>
</feature>
<feature type="compositionally biased region" description="Basic and acidic residues" evidence="1">
    <location>
        <begin position="92"/>
        <end position="103"/>
    </location>
</feature>